<dbReference type="STRING" id="6182.A0A4Z2D103"/>
<feature type="transmembrane region" description="Helical" evidence="7">
    <location>
        <begin position="148"/>
        <end position="177"/>
    </location>
</feature>
<dbReference type="GO" id="GO:0005794">
    <property type="term" value="C:Golgi apparatus"/>
    <property type="evidence" value="ECO:0007669"/>
    <property type="project" value="TreeGrafter"/>
</dbReference>
<reference evidence="10 11" key="1">
    <citation type="submission" date="2019-03" db="EMBL/GenBank/DDBJ databases">
        <title>An improved genome assembly of the fluke Schistosoma japonicum.</title>
        <authorList>
            <person name="Hu W."/>
            <person name="Luo F."/>
            <person name="Yin M."/>
            <person name="Mo X."/>
            <person name="Sun C."/>
            <person name="Wu Q."/>
            <person name="Zhu B."/>
            <person name="Xiang M."/>
            <person name="Wang J."/>
            <person name="Wang Y."/>
            <person name="Zhang T."/>
            <person name="Xu B."/>
            <person name="Zheng H."/>
            <person name="Feng Z."/>
        </authorList>
    </citation>
    <scope>NUCLEOTIDE SEQUENCE [LARGE SCALE GENOMIC DNA]</scope>
    <source>
        <strain evidence="10">HuSjv2</strain>
        <tissue evidence="10">Worms</tissue>
    </source>
</reference>
<evidence type="ECO:0000256" key="1">
    <source>
        <dbReference type="ARBA" id="ARBA00004141"/>
    </source>
</evidence>
<protein>
    <recommendedName>
        <fullName evidence="7">Palmitoyltransferase</fullName>
        <ecNumber evidence="7">2.3.1.225</ecNumber>
    </recommendedName>
</protein>
<comment type="domain">
    <text evidence="7">The DHHC domain is required for palmitoyltransferase activity.</text>
</comment>
<feature type="domain" description="Palmitoyltransferase DHHC" evidence="9">
    <location>
        <begin position="103"/>
        <end position="180"/>
    </location>
</feature>
<evidence type="ECO:0000256" key="5">
    <source>
        <dbReference type="ARBA" id="ARBA00023136"/>
    </source>
</evidence>
<evidence type="ECO:0000256" key="8">
    <source>
        <dbReference type="SAM" id="MobiDB-lite"/>
    </source>
</evidence>
<feature type="transmembrane region" description="Helical" evidence="7">
    <location>
        <begin position="24"/>
        <end position="43"/>
    </location>
</feature>
<dbReference type="GO" id="GO:0006612">
    <property type="term" value="P:protein targeting to membrane"/>
    <property type="evidence" value="ECO:0007669"/>
    <property type="project" value="TreeGrafter"/>
</dbReference>
<dbReference type="EMBL" id="SKCS01000369">
    <property type="protein sequence ID" value="TNN10185.1"/>
    <property type="molecule type" value="Genomic_DNA"/>
</dbReference>
<comment type="subcellular location">
    <subcellularLocation>
        <location evidence="1">Membrane</location>
        <topology evidence="1">Multi-pass membrane protein</topology>
    </subcellularLocation>
</comment>
<dbReference type="AlphaFoldDB" id="A0A4Z2D103"/>
<keyword evidence="4 7" id="KW-1133">Transmembrane helix</keyword>
<dbReference type="GO" id="GO:0019706">
    <property type="term" value="F:protein-cysteine S-palmitoyltransferase activity"/>
    <property type="evidence" value="ECO:0007669"/>
    <property type="project" value="UniProtKB-EC"/>
</dbReference>
<evidence type="ECO:0000313" key="10">
    <source>
        <dbReference type="EMBL" id="TNN10185.1"/>
    </source>
</evidence>
<evidence type="ECO:0000313" key="11">
    <source>
        <dbReference type="Proteomes" id="UP000311919"/>
    </source>
</evidence>
<keyword evidence="2 7" id="KW-0808">Transferase</keyword>
<dbReference type="GO" id="GO:0016020">
    <property type="term" value="C:membrane"/>
    <property type="evidence" value="ECO:0007669"/>
    <property type="project" value="UniProtKB-SubCell"/>
</dbReference>
<keyword evidence="5 7" id="KW-0472">Membrane</keyword>
<dbReference type="InterPro" id="IPR039859">
    <property type="entry name" value="PFA4/ZDH16/20/ERF2-like"/>
</dbReference>
<evidence type="ECO:0000256" key="7">
    <source>
        <dbReference type="RuleBase" id="RU079119"/>
    </source>
</evidence>
<name>A0A4Z2D103_SCHJA</name>
<organism evidence="10 11">
    <name type="scientific">Schistosoma japonicum</name>
    <name type="common">Blood fluke</name>
    <dbReference type="NCBI Taxonomy" id="6182"/>
    <lineage>
        <taxon>Eukaryota</taxon>
        <taxon>Metazoa</taxon>
        <taxon>Spiralia</taxon>
        <taxon>Lophotrochozoa</taxon>
        <taxon>Platyhelminthes</taxon>
        <taxon>Trematoda</taxon>
        <taxon>Digenea</taxon>
        <taxon>Strigeidida</taxon>
        <taxon>Schistosomatoidea</taxon>
        <taxon>Schistosomatidae</taxon>
        <taxon>Schistosoma</taxon>
    </lineage>
</organism>
<evidence type="ECO:0000256" key="4">
    <source>
        <dbReference type="ARBA" id="ARBA00022989"/>
    </source>
</evidence>
<evidence type="ECO:0000259" key="9">
    <source>
        <dbReference type="Pfam" id="PF01529"/>
    </source>
</evidence>
<evidence type="ECO:0000256" key="3">
    <source>
        <dbReference type="ARBA" id="ARBA00022692"/>
    </source>
</evidence>
<comment type="caution">
    <text evidence="10">The sequence shown here is derived from an EMBL/GenBank/DDBJ whole genome shotgun (WGS) entry which is preliminary data.</text>
</comment>
<dbReference type="PANTHER" id="PTHR22883:SF203">
    <property type="entry name" value="PALMITOYLTRANSFERASE"/>
    <property type="match status" value="1"/>
</dbReference>
<accession>A0A4Z2D103</accession>
<dbReference type="PROSITE" id="PS50216">
    <property type="entry name" value="DHHC"/>
    <property type="match status" value="1"/>
</dbReference>
<feature type="compositionally biased region" description="Polar residues" evidence="8">
    <location>
        <begin position="384"/>
        <end position="404"/>
    </location>
</feature>
<feature type="region of interest" description="Disordered" evidence="8">
    <location>
        <begin position="384"/>
        <end position="411"/>
    </location>
</feature>
<gene>
    <name evidence="10" type="ORF">EWB00_005617</name>
</gene>
<sequence length="411" mass="45623">MSSNTESSSRINGWSLPVHPLQCLSWFATVMFSIVYFGILVPSITHSARIILLVINVICIAAYVVFNVVAVSINPADTAVREKQKLRGTKVSSLDPKHSHVIENFYCNLCELPISSSRTKHCKSCNKCIADFDHHCKWLNNCIGSRNYMYFAGIIIMACLSLSIYACLSLSLAIAYYSDRPYGYWIQAYHDIKGMTTYEFIVSQRQKSNLSIENQISNVDNLSKKRDFFCNVNCINICEKEDIAEMSSQNHSNEPVTACSKVTASDGKSFAHSFAAGDLSDGNSNVGPRIIPNDKVLSYEKDYSTPSPNFLSESLPQNNSIYLSSLDNRTYENKTVVDKNSVTSLGVNKSNPTRLDKVDNDISHGLNNSITVDKNVVDKKVTAQGNDSNKVNQNGESALSEQITDNDHSIQ</sequence>
<proteinExistence type="inferred from homology"/>
<dbReference type="PANTHER" id="PTHR22883">
    <property type="entry name" value="ZINC FINGER DHHC DOMAIN CONTAINING PROTEIN"/>
    <property type="match status" value="1"/>
</dbReference>
<evidence type="ECO:0000256" key="2">
    <source>
        <dbReference type="ARBA" id="ARBA00022679"/>
    </source>
</evidence>
<dbReference type="EC" id="2.3.1.225" evidence="7"/>
<dbReference type="Proteomes" id="UP000311919">
    <property type="component" value="Unassembled WGS sequence"/>
</dbReference>
<feature type="transmembrane region" description="Helical" evidence="7">
    <location>
        <begin position="50"/>
        <end position="73"/>
    </location>
</feature>
<keyword evidence="3 7" id="KW-0812">Transmembrane</keyword>
<keyword evidence="11" id="KW-1185">Reference proteome</keyword>
<dbReference type="GO" id="GO:0005783">
    <property type="term" value="C:endoplasmic reticulum"/>
    <property type="evidence" value="ECO:0007669"/>
    <property type="project" value="TreeGrafter"/>
</dbReference>
<dbReference type="InterPro" id="IPR001594">
    <property type="entry name" value="Palmitoyltrfase_DHHC"/>
</dbReference>
<comment type="catalytic activity">
    <reaction evidence="7">
        <text>L-cysteinyl-[protein] + hexadecanoyl-CoA = S-hexadecanoyl-L-cysteinyl-[protein] + CoA</text>
        <dbReference type="Rhea" id="RHEA:36683"/>
        <dbReference type="Rhea" id="RHEA-COMP:10131"/>
        <dbReference type="Rhea" id="RHEA-COMP:11032"/>
        <dbReference type="ChEBI" id="CHEBI:29950"/>
        <dbReference type="ChEBI" id="CHEBI:57287"/>
        <dbReference type="ChEBI" id="CHEBI:57379"/>
        <dbReference type="ChEBI" id="CHEBI:74151"/>
        <dbReference type="EC" id="2.3.1.225"/>
    </reaction>
</comment>
<comment type="similarity">
    <text evidence="7">Belongs to the DHHC palmitoyltransferase family.</text>
</comment>
<evidence type="ECO:0000256" key="6">
    <source>
        <dbReference type="ARBA" id="ARBA00023315"/>
    </source>
</evidence>
<dbReference type="OrthoDB" id="9909019at2759"/>
<keyword evidence="6 7" id="KW-0012">Acyltransferase</keyword>
<dbReference type="Pfam" id="PF01529">
    <property type="entry name" value="DHHC"/>
    <property type="match status" value="1"/>
</dbReference>